<dbReference type="PANTHER" id="PTHR21485">
    <property type="entry name" value="HAD SUPERFAMILY MEMBERS CMAS AND KDSC"/>
    <property type="match status" value="1"/>
</dbReference>
<dbReference type="SUPFAM" id="SSF53448">
    <property type="entry name" value="Nucleotide-diphospho-sugar transferases"/>
    <property type="match status" value="1"/>
</dbReference>
<dbReference type="InterPro" id="IPR003329">
    <property type="entry name" value="Cytidylyl_trans"/>
</dbReference>
<dbReference type="Proteomes" id="UP000177507">
    <property type="component" value="Unassembled WGS sequence"/>
</dbReference>
<evidence type="ECO:0008006" key="3">
    <source>
        <dbReference type="Google" id="ProtNLM"/>
    </source>
</evidence>
<gene>
    <name evidence="1" type="ORF">A2831_02260</name>
</gene>
<evidence type="ECO:0000313" key="1">
    <source>
        <dbReference type="EMBL" id="OGN04111.1"/>
    </source>
</evidence>
<proteinExistence type="predicted"/>
<name>A0A1F8ETD8_9BACT</name>
<dbReference type="InterPro" id="IPR050793">
    <property type="entry name" value="CMP-NeuNAc_synthase"/>
</dbReference>
<dbReference type="InterPro" id="IPR029044">
    <property type="entry name" value="Nucleotide-diphossugar_trans"/>
</dbReference>
<sequence>MYRNQKIIAIITARGGSKRLPGKNIKRLLGKPLIAYAIEAAKKSKYVDRIVVSTDDKEIAGVAKKHGAEVPFMRPAELATDTARTLPVLQHAVRYYEKEKKFKPDLVVLIQPTNPLIESEDVDGAIEKIIATKTNSCFSVTKISERPEWMYKIDSKLAQLFINKKKSQTLRSQDLPKLAITNGAVYVMKYDTLMKKGLIEDPRNSSIYLMPRERSVDIDNLFDFELAEFLMRRNNK</sequence>
<accession>A0A1F8ETD8</accession>
<dbReference type="EMBL" id="MGJI01000025">
    <property type="protein sequence ID" value="OGN04111.1"/>
    <property type="molecule type" value="Genomic_DNA"/>
</dbReference>
<reference evidence="1 2" key="1">
    <citation type="journal article" date="2016" name="Nat. Commun.">
        <title>Thousands of microbial genomes shed light on interconnected biogeochemical processes in an aquifer system.</title>
        <authorList>
            <person name="Anantharaman K."/>
            <person name="Brown C.T."/>
            <person name="Hug L.A."/>
            <person name="Sharon I."/>
            <person name="Castelle C.J."/>
            <person name="Probst A.J."/>
            <person name="Thomas B.C."/>
            <person name="Singh A."/>
            <person name="Wilkins M.J."/>
            <person name="Karaoz U."/>
            <person name="Brodie E.L."/>
            <person name="Williams K.H."/>
            <person name="Hubbard S.S."/>
            <person name="Banfield J.F."/>
        </authorList>
    </citation>
    <scope>NUCLEOTIDE SEQUENCE [LARGE SCALE GENOMIC DNA]</scope>
</reference>
<dbReference type="STRING" id="1802668.A2831_02260"/>
<protein>
    <recommendedName>
        <fullName evidence="3">Acylneuraminate cytidylyltransferase</fullName>
    </recommendedName>
</protein>
<dbReference type="GO" id="GO:0008781">
    <property type="term" value="F:N-acylneuraminate cytidylyltransferase activity"/>
    <property type="evidence" value="ECO:0007669"/>
    <property type="project" value="TreeGrafter"/>
</dbReference>
<dbReference type="Pfam" id="PF02348">
    <property type="entry name" value="CTP_transf_3"/>
    <property type="match status" value="1"/>
</dbReference>
<dbReference type="PANTHER" id="PTHR21485:SF6">
    <property type="entry name" value="N-ACYLNEURAMINATE CYTIDYLYLTRANSFERASE-RELATED"/>
    <property type="match status" value="1"/>
</dbReference>
<comment type="caution">
    <text evidence="1">The sequence shown here is derived from an EMBL/GenBank/DDBJ whole genome shotgun (WGS) entry which is preliminary data.</text>
</comment>
<dbReference type="CDD" id="cd02513">
    <property type="entry name" value="CMP-NeuAc_Synthase"/>
    <property type="match status" value="1"/>
</dbReference>
<evidence type="ECO:0000313" key="2">
    <source>
        <dbReference type="Proteomes" id="UP000177507"/>
    </source>
</evidence>
<dbReference type="AlphaFoldDB" id="A0A1F8ETD8"/>
<dbReference type="Gene3D" id="3.90.550.10">
    <property type="entry name" value="Spore Coat Polysaccharide Biosynthesis Protein SpsA, Chain A"/>
    <property type="match status" value="1"/>
</dbReference>
<organism evidence="1 2">
    <name type="scientific">Candidatus Yanofskybacteria bacterium RIFCSPHIGHO2_01_FULL_44_17</name>
    <dbReference type="NCBI Taxonomy" id="1802668"/>
    <lineage>
        <taxon>Bacteria</taxon>
        <taxon>Candidatus Yanofskyibacteriota</taxon>
    </lineage>
</organism>